<proteinExistence type="predicted"/>
<organism evidence="1">
    <name type="scientific">Notodromas monacha</name>
    <dbReference type="NCBI Taxonomy" id="399045"/>
    <lineage>
        <taxon>Eukaryota</taxon>
        <taxon>Metazoa</taxon>
        <taxon>Ecdysozoa</taxon>
        <taxon>Arthropoda</taxon>
        <taxon>Crustacea</taxon>
        <taxon>Oligostraca</taxon>
        <taxon>Ostracoda</taxon>
        <taxon>Podocopa</taxon>
        <taxon>Podocopida</taxon>
        <taxon>Cypridocopina</taxon>
        <taxon>Cypridoidea</taxon>
        <taxon>Cyprididae</taxon>
        <taxon>Notodromas</taxon>
    </lineage>
</organism>
<dbReference type="EMBL" id="OA882142">
    <property type="protein sequence ID" value="CAD7273186.1"/>
    <property type="molecule type" value="Genomic_DNA"/>
</dbReference>
<dbReference type="Proteomes" id="UP000678499">
    <property type="component" value="Unassembled WGS sequence"/>
</dbReference>
<dbReference type="EMBL" id="CAJPEX010000105">
    <property type="protein sequence ID" value="CAG0913338.1"/>
    <property type="molecule type" value="Genomic_DNA"/>
</dbReference>
<sequence>MLHYVPSRVHGIDLDPDGLMAQKCRQYLPCNEQPSLPSLYFFSQGLPKEGVNVFATILHTHLLGIDPGFRDASDEFISTRVEIVLTEYTFDFWGSRVTLWAGEELMRQRGK</sequence>
<evidence type="ECO:0000313" key="1">
    <source>
        <dbReference type="EMBL" id="CAD7273186.1"/>
    </source>
</evidence>
<keyword evidence="2" id="KW-1185">Reference proteome</keyword>
<reference evidence="1" key="1">
    <citation type="submission" date="2020-11" db="EMBL/GenBank/DDBJ databases">
        <authorList>
            <person name="Tran Van P."/>
        </authorList>
    </citation>
    <scope>NUCLEOTIDE SEQUENCE</scope>
</reference>
<gene>
    <name evidence="1" type="ORF">NMOB1V02_LOCUS1085</name>
</gene>
<protein>
    <submittedName>
        <fullName evidence="1">Uncharacterized protein</fullName>
    </submittedName>
</protein>
<name>A0A7R9G8J2_9CRUS</name>
<accession>A0A7R9G8J2</accession>
<dbReference type="AlphaFoldDB" id="A0A7R9G8J2"/>
<evidence type="ECO:0000313" key="2">
    <source>
        <dbReference type="Proteomes" id="UP000678499"/>
    </source>
</evidence>